<evidence type="ECO:0000259" key="2">
    <source>
        <dbReference type="Pfam" id="PF13439"/>
    </source>
</evidence>
<dbReference type="PANTHER" id="PTHR46401">
    <property type="entry name" value="GLYCOSYLTRANSFERASE WBBK-RELATED"/>
    <property type="match status" value="1"/>
</dbReference>
<protein>
    <submittedName>
        <fullName evidence="4">Glycosyl transferase family 1</fullName>
    </submittedName>
</protein>
<dbReference type="Proteomes" id="UP000310249">
    <property type="component" value="Unassembled WGS sequence"/>
</dbReference>
<dbReference type="InterPro" id="IPR028098">
    <property type="entry name" value="Glyco_trans_4-like_N"/>
</dbReference>
<dbReference type="RefSeq" id="WP_138550716.1">
    <property type="nucleotide sequence ID" value="NZ_PNCH01000014.1"/>
</dbReference>
<evidence type="ECO:0000313" key="5">
    <source>
        <dbReference type="Proteomes" id="UP000310249"/>
    </source>
</evidence>
<dbReference type="GO" id="GO:0016757">
    <property type="term" value="F:glycosyltransferase activity"/>
    <property type="evidence" value="ECO:0007669"/>
    <property type="project" value="InterPro"/>
</dbReference>
<dbReference type="Pfam" id="PF26337">
    <property type="entry name" value="Gtf3_C"/>
    <property type="match status" value="1"/>
</dbReference>
<dbReference type="GO" id="GO:0009103">
    <property type="term" value="P:lipopolysaccharide biosynthetic process"/>
    <property type="evidence" value="ECO:0007669"/>
    <property type="project" value="TreeGrafter"/>
</dbReference>
<dbReference type="PANTHER" id="PTHR46401:SF2">
    <property type="entry name" value="GLYCOSYLTRANSFERASE WBBK-RELATED"/>
    <property type="match status" value="1"/>
</dbReference>
<dbReference type="Gene3D" id="3.40.50.2000">
    <property type="entry name" value="Glycogen Phosphorylase B"/>
    <property type="match status" value="2"/>
</dbReference>
<feature type="domain" description="Glucosyltransferase 3-like C-terminal" evidence="3">
    <location>
        <begin position="241"/>
        <end position="360"/>
    </location>
</feature>
<evidence type="ECO:0000259" key="3">
    <source>
        <dbReference type="Pfam" id="PF26337"/>
    </source>
</evidence>
<dbReference type="SUPFAM" id="SSF53756">
    <property type="entry name" value="UDP-Glycosyltransferase/glycogen phosphorylase"/>
    <property type="match status" value="1"/>
</dbReference>
<accession>A0A5S3WR46</accession>
<evidence type="ECO:0000256" key="1">
    <source>
        <dbReference type="ARBA" id="ARBA00022679"/>
    </source>
</evidence>
<sequence>MINLHITSTPFLHESRIVKQVRSINKLKEVKGIYIAAKHEDGLKREEGLFEGCTINRFALKSFKSRRSFLGLVVRYFEFVFRVFFFYRGKKIDVVNAHSLALLPLALLFKVFCNSKVIYDAHELETETHALKGVKKKAAKFLEKHLVKYVDKVIVVSESISMWYANSYNIEAPAVVLNSPPYYQLSKVKKISLRDKLNIPKENILCIYQGGLMKVRGVKKLLDVLKDFPEGRVSVVFMGYGDLVDDIKELSKNNTSIYYHPAVEQDVLLDYTSSCDFGLALVENSCLSYDFCMPNKLFEYIQAGLPVVVSDLTEMERFVKNNDLGFVLNLNSPVSIANTLNELSVSKLSKFNENNERAKQLTSWEEQERVLLKEYSELVELI</sequence>
<name>A0A5S3WR46_9GAMM</name>
<comment type="caution">
    <text evidence="4">The sequence shown here is derived from an EMBL/GenBank/DDBJ whole genome shotgun (WGS) entry which is preliminary data.</text>
</comment>
<reference evidence="4 5" key="1">
    <citation type="submission" date="2018-01" db="EMBL/GenBank/DDBJ databases">
        <authorList>
            <person name="Paulsen S."/>
            <person name="Gram L.K."/>
        </authorList>
    </citation>
    <scope>NUCLEOTIDE SEQUENCE [LARGE SCALE GENOMIC DNA]</scope>
    <source>
        <strain evidence="4 5">S2676</strain>
    </source>
</reference>
<dbReference type="AlphaFoldDB" id="A0A5S3WR46"/>
<reference evidence="5" key="2">
    <citation type="submission" date="2019-06" db="EMBL/GenBank/DDBJ databases">
        <title>Co-occurence of chitin degradation, pigmentation and bioactivity in marine Pseudoalteromonas.</title>
        <authorList>
            <person name="Sonnenschein E.C."/>
            <person name="Bech P.K."/>
        </authorList>
    </citation>
    <scope>NUCLEOTIDE SEQUENCE [LARGE SCALE GENOMIC DNA]</scope>
    <source>
        <strain evidence="5">S2676</strain>
    </source>
</reference>
<gene>
    <name evidence="4" type="ORF">CWB99_04130</name>
</gene>
<dbReference type="Pfam" id="PF13439">
    <property type="entry name" value="Glyco_transf_4"/>
    <property type="match status" value="1"/>
</dbReference>
<dbReference type="EMBL" id="PNCI01000008">
    <property type="protein sequence ID" value="TMP31449.1"/>
    <property type="molecule type" value="Genomic_DNA"/>
</dbReference>
<evidence type="ECO:0000313" key="4">
    <source>
        <dbReference type="EMBL" id="TMP31449.1"/>
    </source>
</evidence>
<dbReference type="InterPro" id="IPR058592">
    <property type="entry name" value="Gtf3_C"/>
</dbReference>
<keyword evidence="1 4" id="KW-0808">Transferase</keyword>
<proteinExistence type="predicted"/>
<dbReference type="OrthoDB" id="9815351at2"/>
<organism evidence="4 5">
    <name type="scientific">Pseudoalteromonas rubra</name>
    <dbReference type="NCBI Taxonomy" id="43658"/>
    <lineage>
        <taxon>Bacteria</taxon>
        <taxon>Pseudomonadati</taxon>
        <taxon>Pseudomonadota</taxon>
        <taxon>Gammaproteobacteria</taxon>
        <taxon>Alteromonadales</taxon>
        <taxon>Pseudoalteromonadaceae</taxon>
        <taxon>Pseudoalteromonas</taxon>
    </lineage>
</organism>
<feature type="domain" description="Glycosyltransferase subfamily 4-like N-terminal" evidence="2">
    <location>
        <begin position="69"/>
        <end position="174"/>
    </location>
</feature>